<evidence type="ECO:0000256" key="13">
    <source>
        <dbReference type="ARBA" id="ARBA00022892"/>
    </source>
</evidence>
<keyword evidence="5" id="KW-0813">Transport</keyword>
<dbReference type="Gene3D" id="3.40.50.300">
    <property type="entry name" value="P-loop containing nucleotide triphosphate hydrolases"/>
    <property type="match status" value="1"/>
</dbReference>
<dbReference type="CDD" id="cd19354">
    <property type="entry name" value="Wnt_Wnt9b"/>
    <property type="match status" value="1"/>
</dbReference>
<dbReference type="InterPro" id="IPR016024">
    <property type="entry name" value="ARM-type_fold"/>
</dbReference>
<reference evidence="27 28" key="1">
    <citation type="journal article" date="2021" name="Cell">
        <title>Tracing the genetic footprints of vertebrate landing in non-teleost ray-finned fishes.</title>
        <authorList>
            <person name="Bi X."/>
            <person name="Wang K."/>
            <person name="Yang L."/>
            <person name="Pan H."/>
            <person name="Jiang H."/>
            <person name="Wei Q."/>
            <person name="Fang M."/>
            <person name="Yu H."/>
            <person name="Zhu C."/>
            <person name="Cai Y."/>
            <person name="He Y."/>
            <person name="Gan X."/>
            <person name="Zeng H."/>
            <person name="Yu D."/>
            <person name="Zhu Y."/>
            <person name="Jiang H."/>
            <person name="Qiu Q."/>
            <person name="Yang H."/>
            <person name="Zhang Y.E."/>
            <person name="Wang W."/>
            <person name="Zhu M."/>
            <person name="He S."/>
            <person name="Zhang G."/>
        </authorList>
    </citation>
    <scope>NUCLEOTIDE SEQUENCE [LARGE SCALE GENOMIC DNA]</scope>
    <source>
        <strain evidence="27">Bchr_013</strain>
    </source>
</reference>
<dbReference type="GO" id="GO:0005829">
    <property type="term" value="C:cytosol"/>
    <property type="evidence" value="ECO:0007669"/>
    <property type="project" value="TreeGrafter"/>
</dbReference>
<dbReference type="InterPro" id="IPR011989">
    <property type="entry name" value="ARM-like"/>
</dbReference>
<dbReference type="GO" id="GO:0003924">
    <property type="term" value="F:GTPase activity"/>
    <property type="evidence" value="ECO:0007669"/>
    <property type="project" value="InterPro"/>
</dbReference>
<keyword evidence="8" id="KW-0272">Extracellular matrix</keyword>
<keyword evidence="17" id="KW-1015">Disulfide bond</keyword>
<dbReference type="GO" id="GO:0005102">
    <property type="term" value="F:signaling receptor binding"/>
    <property type="evidence" value="ECO:0007669"/>
    <property type="project" value="InterPro"/>
</dbReference>
<dbReference type="FunFam" id="3.30.2460.20:FF:000002">
    <property type="entry name" value="Protein Wnt"/>
    <property type="match status" value="1"/>
</dbReference>
<comment type="subcellular location">
    <subcellularLocation>
        <location evidence="2">Golgi apparatus</location>
    </subcellularLocation>
    <subcellularLocation>
        <location evidence="1 22">Secreted</location>
        <location evidence="1 22">Extracellular space</location>
        <location evidence="1 22">Extracellular matrix</location>
    </subcellularLocation>
</comment>
<keyword evidence="23" id="KW-0175">Coiled coil</keyword>
<dbReference type="Pfam" id="PF02181">
    <property type="entry name" value="FH2"/>
    <property type="match status" value="1"/>
</dbReference>
<evidence type="ECO:0000256" key="4">
    <source>
        <dbReference type="ARBA" id="ARBA00010290"/>
    </source>
</evidence>
<evidence type="ECO:0000256" key="11">
    <source>
        <dbReference type="ARBA" id="ARBA00022729"/>
    </source>
</evidence>
<feature type="compositionally biased region" description="Pro residues" evidence="24">
    <location>
        <begin position="540"/>
        <end position="595"/>
    </location>
</feature>
<evidence type="ECO:0000256" key="12">
    <source>
        <dbReference type="ARBA" id="ARBA00022741"/>
    </source>
</evidence>
<dbReference type="GO" id="GO:0005525">
    <property type="term" value="F:GTP binding"/>
    <property type="evidence" value="ECO:0007669"/>
    <property type="project" value="UniProtKB-KW"/>
</dbReference>
<dbReference type="SMART" id="SM00177">
    <property type="entry name" value="ARF"/>
    <property type="match status" value="1"/>
</dbReference>
<evidence type="ECO:0000256" key="20">
    <source>
        <dbReference type="ARBA" id="ARBA00023449"/>
    </source>
</evidence>
<evidence type="ECO:0000256" key="14">
    <source>
        <dbReference type="ARBA" id="ARBA00022927"/>
    </source>
</evidence>
<dbReference type="Pfam" id="PF00110">
    <property type="entry name" value="wnt"/>
    <property type="match status" value="1"/>
</dbReference>
<feature type="compositionally biased region" description="Polar residues" evidence="24">
    <location>
        <begin position="135"/>
        <end position="149"/>
    </location>
</feature>
<dbReference type="InterPro" id="IPR018161">
    <property type="entry name" value="Wnt_CS"/>
</dbReference>
<dbReference type="SUPFAM" id="SSF101447">
    <property type="entry name" value="Formin homology 2 domain (FH2 domain)"/>
    <property type="match status" value="1"/>
</dbReference>
<dbReference type="InterPro" id="IPR006689">
    <property type="entry name" value="Small_GTPase_ARF/SAR"/>
</dbReference>
<dbReference type="PROSITE" id="PS51232">
    <property type="entry name" value="GBD_FH3"/>
    <property type="match status" value="1"/>
</dbReference>
<dbReference type="GO" id="GO:0016055">
    <property type="term" value="P:Wnt signaling pathway"/>
    <property type="evidence" value="ECO:0007669"/>
    <property type="project" value="UniProtKB-KW"/>
</dbReference>
<dbReference type="PANTHER" id="PTHR45857">
    <property type="entry name" value="FORMIN-LIKE PROTEIN"/>
    <property type="match status" value="1"/>
</dbReference>
<proteinExistence type="inferred from homology"/>
<dbReference type="SUPFAM" id="SSF48371">
    <property type="entry name" value="ARM repeat"/>
    <property type="match status" value="1"/>
</dbReference>
<dbReference type="SMART" id="SM00498">
    <property type="entry name" value="FH2"/>
    <property type="match status" value="1"/>
</dbReference>
<sequence length="1471" mass="164357">MNLPPDKAKLLSLYDNEKKWELVCDQERFQVKNPPSAYITKLKSYLDQGGLGRKFKRRVQESTQVLRELEISLRTNHIGWAQEFLNKENKGLDVLVDYLAFAQCAVTYDIENMDNGGTMTEKGKSMDRSVEDLAKSTSNSPTHGTPKSARSLTVRINTLHSRRALRNSRIVSQKDDVHVCIMCLRAIMNYQSGFTLVMTHPRCVNEIALSLNNKNARTKALVLELLAAVCLVRGGHDIILSAFDNFKEVCGEKNRFEKLMEYFENEDSNIDFMVACMQFINIVVHSVENMNFRVHLQYEFTHLGLDAYLEKLKCTESDKLLVQIQAYLDNIFDVGALLEDAESKNELLEHLEEMEESNVQLSTRLQEVENESMEKIAELEKQLIHSKKDMEMMKESLRDSATQVSSLKQKVIEKDQAMQESSRLEKKLNELQDEGRVKVTRTADGELSIEVIPVVVYQTVTAVSAGEERVVPVPCQTPLGQGDSSYAGPSPAVLPPAPPLPPLETTPPTANFSATPPPAPPLPEALASLAPSDQPSQPVFIPPPPPLPSSGPSGAPPPPPPPPPPPLPGAAGVAPPPPPLPTAGGGPPPPPPPPGGLSASANTPESNVKSKKPIKTKFRMPLLNWVALKPNQVSGTVFTELDDEQILGQLNMEDFEEQFKTKAQGPAVDLSTIKVKAVQKAPSKVSLIESNRAKNLAITLRKGGLSTPDICTAIETYNLQVLSLDFLELLSRFVPTEYELKMIKNYERDGKPLEELSEEDRFMMRFSKISRLSDRINTLTFMGNFGDTANLLKPQLNAVIAASMSIKSSEKLKKILEIILAFGNYMNSSKRGAAYGFRLQSLDMLMETKSTDRKQTLMHYIVGIIQEKYPELTAYQSELHFLDKAASVSLDSVLQDIRTLQRGMEMTRKEFMVQDDSVVLKDFLKTNNEILDALQADGKTAQEAYDSVIEYFGENSKTTPPSTFFPIFVRFNKAFKQAEQENEQRKRQEAMVNEVVEAPSTPAKKEPLGQKSPKVKLQQMDLIAELKKRQVKEPLMREGKDGAIEDIITGLIFVVDSNDRERVNEAREELTRMLAEDELRDAVLLVFANKQDLPNAMNAAEITDKLGLHSLRHRNWYIQATCATSGDGLYEGLDWLSNQLRNQKLTGKEPVALLPATLPQPGDTPPGRVHLKQCEQLKLTRKQKRLCRREPGLAETLRDSVRLSLLECHYQLRSERWNCSLDGRRSLLKRGFKETAFLFAMSSAALTHSLAKACSSGRMERCTCDDSSDLEHREAWQWGVCGDNLKYSTKFLKNFLGQRKISKDLRARADMHNTEAGIRAVKSGLKTTCKCHGVSGSCTVRTCWKQLSPFHETGRMLKFKYESAVKVVSVTNSATGEAELVGPRRSGQLPRPTDLVYLEDSPSFCRPSRYSPGTGGRVCAKETTCDSLCCGRGYNTALRTTAFSCHCQVQWCCHVECQTCIQEEEVYTCKH</sequence>
<dbReference type="FunFam" id="1.20.58.2220:FF:000001">
    <property type="entry name" value="Formin-like 1, isoform CRA_c"/>
    <property type="match status" value="1"/>
</dbReference>
<comment type="similarity">
    <text evidence="4">Belongs to the small GTPase superfamily. Arf family.</text>
</comment>
<dbReference type="GO" id="GO:0016192">
    <property type="term" value="P:vesicle-mediated transport"/>
    <property type="evidence" value="ECO:0007669"/>
    <property type="project" value="UniProtKB-KW"/>
</dbReference>
<feature type="binding site" evidence="21">
    <location>
        <begin position="1089"/>
        <end position="1092"/>
    </location>
    <ligand>
        <name>GTP</name>
        <dbReference type="ChEBI" id="CHEBI:37565"/>
    </ligand>
</feature>
<protein>
    <recommendedName>
        <fullName evidence="22">Protein Wnt</fullName>
    </recommendedName>
</protein>
<dbReference type="Pfam" id="PF06371">
    <property type="entry name" value="Drf_GBD"/>
    <property type="match status" value="1"/>
</dbReference>
<evidence type="ECO:0000256" key="6">
    <source>
        <dbReference type="ARBA" id="ARBA00022473"/>
    </source>
</evidence>
<feature type="compositionally biased region" description="Basic and acidic residues" evidence="24">
    <location>
        <begin position="121"/>
        <end position="134"/>
    </location>
</feature>
<dbReference type="InterPro" id="IPR043592">
    <property type="entry name" value="FMNL_animal"/>
</dbReference>
<dbReference type="InterPro" id="IPR005817">
    <property type="entry name" value="Wnt"/>
</dbReference>
<dbReference type="Pfam" id="PF06367">
    <property type="entry name" value="Drf_FH3"/>
    <property type="match status" value="1"/>
</dbReference>
<dbReference type="FunFam" id="1.25.10.10:FF:000036">
    <property type="entry name" value="Formin-like protein 3 isoform 1"/>
    <property type="match status" value="1"/>
</dbReference>
<comment type="similarity">
    <text evidence="20">Belongs to the formin homology family.</text>
</comment>
<organism evidence="27 28">
    <name type="scientific">Polypterus senegalus</name>
    <name type="common">Senegal bichir</name>
    <dbReference type="NCBI Taxonomy" id="55291"/>
    <lineage>
        <taxon>Eukaryota</taxon>
        <taxon>Metazoa</taxon>
        <taxon>Chordata</taxon>
        <taxon>Craniata</taxon>
        <taxon>Vertebrata</taxon>
        <taxon>Euteleostomi</taxon>
        <taxon>Actinopterygii</taxon>
        <taxon>Polypteriformes</taxon>
        <taxon>Polypteridae</taxon>
        <taxon>Polypterus</taxon>
    </lineage>
</organism>
<dbReference type="SMART" id="SM01139">
    <property type="entry name" value="Drf_FH3"/>
    <property type="match status" value="1"/>
</dbReference>
<dbReference type="InterPro" id="IPR015425">
    <property type="entry name" value="FH2_Formin"/>
</dbReference>
<evidence type="ECO:0000256" key="2">
    <source>
        <dbReference type="ARBA" id="ARBA00004555"/>
    </source>
</evidence>
<keyword evidence="12 21" id="KW-0547">Nucleotide-binding</keyword>
<dbReference type="GO" id="GO:0030866">
    <property type="term" value="P:cortical actin cytoskeleton organization"/>
    <property type="evidence" value="ECO:0007669"/>
    <property type="project" value="TreeGrafter"/>
</dbReference>
<feature type="non-terminal residue" evidence="27">
    <location>
        <position position="1"/>
    </location>
</feature>
<feature type="region of interest" description="Disordered" evidence="24">
    <location>
        <begin position="119"/>
        <end position="149"/>
    </location>
</feature>
<dbReference type="SMART" id="SM01140">
    <property type="entry name" value="Drf_GBD"/>
    <property type="match status" value="1"/>
</dbReference>
<evidence type="ECO:0000256" key="22">
    <source>
        <dbReference type="RuleBase" id="RU003500"/>
    </source>
</evidence>
<keyword evidence="15" id="KW-0333">Golgi apparatus</keyword>
<feature type="domain" description="FH2" evidence="26">
    <location>
        <begin position="610"/>
        <end position="1001"/>
    </location>
</feature>
<dbReference type="FunFam" id="3.40.50.300:FF:003500">
    <property type="entry name" value="ADP-ribosylation factor 1"/>
    <property type="match status" value="1"/>
</dbReference>
<evidence type="ECO:0000256" key="23">
    <source>
        <dbReference type="SAM" id="Coils"/>
    </source>
</evidence>
<dbReference type="InterPro" id="IPR010472">
    <property type="entry name" value="FH3_dom"/>
</dbReference>
<dbReference type="GO" id="GO:0051015">
    <property type="term" value="F:actin filament binding"/>
    <property type="evidence" value="ECO:0007669"/>
    <property type="project" value="TreeGrafter"/>
</dbReference>
<keyword evidence="6 22" id="KW-0217">Developmental protein</keyword>
<dbReference type="PANTHER" id="PTHR45857:SF2">
    <property type="entry name" value="FORMIN-LIKE PROTEIN 1"/>
    <property type="match status" value="1"/>
</dbReference>
<evidence type="ECO:0000256" key="3">
    <source>
        <dbReference type="ARBA" id="ARBA00005683"/>
    </source>
</evidence>
<accession>A0A8X7X478</accession>
<evidence type="ECO:0000259" key="26">
    <source>
        <dbReference type="PROSITE" id="PS51444"/>
    </source>
</evidence>
<keyword evidence="19" id="KW-0449">Lipoprotein</keyword>
<evidence type="ECO:0000256" key="9">
    <source>
        <dbReference type="ARBA" id="ARBA00022687"/>
    </source>
</evidence>
<dbReference type="SMART" id="SM00097">
    <property type="entry name" value="WNT1"/>
    <property type="match status" value="1"/>
</dbReference>
<dbReference type="GO" id="GO:0016477">
    <property type="term" value="P:cell migration"/>
    <property type="evidence" value="ECO:0007669"/>
    <property type="project" value="TreeGrafter"/>
</dbReference>
<feature type="non-terminal residue" evidence="27">
    <location>
        <position position="1471"/>
    </location>
</feature>
<keyword evidence="13" id="KW-0931">ER-Golgi transport</keyword>
<name>A0A8X7X478_POLSE</name>
<dbReference type="Proteomes" id="UP000886611">
    <property type="component" value="Unassembled WGS sequence"/>
</dbReference>
<feature type="domain" description="GBD/FH3" evidence="25">
    <location>
        <begin position="1"/>
        <end position="425"/>
    </location>
</feature>
<dbReference type="InterPro" id="IPR014768">
    <property type="entry name" value="GBD/FH3_dom"/>
</dbReference>
<evidence type="ECO:0000259" key="25">
    <source>
        <dbReference type="PROSITE" id="PS51232"/>
    </source>
</evidence>
<dbReference type="GO" id="GO:0015031">
    <property type="term" value="P:protein transport"/>
    <property type="evidence" value="ECO:0007669"/>
    <property type="project" value="UniProtKB-KW"/>
</dbReference>
<dbReference type="Gene3D" id="3.30.2460.20">
    <property type="match status" value="1"/>
</dbReference>
<dbReference type="GO" id="GO:0008360">
    <property type="term" value="P:regulation of cell shape"/>
    <property type="evidence" value="ECO:0007669"/>
    <property type="project" value="TreeGrafter"/>
</dbReference>
<dbReference type="PROSITE" id="PS51417">
    <property type="entry name" value="ARF"/>
    <property type="match status" value="1"/>
</dbReference>
<dbReference type="InterPro" id="IPR042201">
    <property type="entry name" value="FH2_Formin_sf"/>
</dbReference>
<evidence type="ECO:0000313" key="27">
    <source>
        <dbReference type="EMBL" id="KAG2461076.1"/>
    </source>
</evidence>
<evidence type="ECO:0000256" key="10">
    <source>
        <dbReference type="ARBA" id="ARBA00022707"/>
    </source>
</evidence>
<evidence type="ECO:0000256" key="17">
    <source>
        <dbReference type="ARBA" id="ARBA00023157"/>
    </source>
</evidence>
<evidence type="ECO:0000256" key="8">
    <source>
        <dbReference type="ARBA" id="ARBA00022530"/>
    </source>
</evidence>
<evidence type="ECO:0000256" key="7">
    <source>
        <dbReference type="ARBA" id="ARBA00022525"/>
    </source>
</evidence>
<keyword evidence="10" id="KW-0519">Myristate</keyword>
<keyword evidence="14" id="KW-0653">Protein transport</keyword>
<dbReference type="EMBL" id="JAATIS010004753">
    <property type="protein sequence ID" value="KAG2461076.1"/>
    <property type="molecule type" value="Genomic_DNA"/>
</dbReference>
<dbReference type="SUPFAM" id="SSF52540">
    <property type="entry name" value="P-loop containing nucleoside triphosphate hydrolases"/>
    <property type="match status" value="1"/>
</dbReference>
<keyword evidence="16 21" id="KW-0342">GTP-binding</keyword>
<dbReference type="PROSITE" id="PS51444">
    <property type="entry name" value="FH2"/>
    <property type="match status" value="1"/>
</dbReference>
<dbReference type="GO" id="GO:0048513">
    <property type="term" value="P:animal organ development"/>
    <property type="evidence" value="ECO:0007669"/>
    <property type="project" value="UniProtKB-ARBA"/>
</dbReference>
<evidence type="ECO:0000313" key="28">
    <source>
        <dbReference type="Proteomes" id="UP000886611"/>
    </source>
</evidence>
<dbReference type="InterPro" id="IPR010473">
    <property type="entry name" value="GTPase-bd"/>
</dbReference>
<evidence type="ECO:0000256" key="24">
    <source>
        <dbReference type="SAM" id="MobiDB-lite"/>
    </source>
</evidence>
<dbReference type="PRINTS" id="PR01349">
    <property type="entry name" value="WNTPROTEIN"/>
</dbReference>
<dbReference type="InterPro" id="IPR043158">
    <property type="entry name" value="Wnt_C"/>
</dbReference>
<dbReference type="GO" id="GO:0005576">
    <property type="term" value="C:extracellular region"/>
    <property type="evidence" value="ECO:0007669"/>
    <property type="project" value="InterPro"/>
</dbReference>
<evidence type="ECO:0000256" key="21">
    <source>
        <dbReference type="PIRSR" id="PIRSR606689-1"/>
    </source>
</evidence>
<keyword evidence="28" id="KW-1185">Reference proteome</keyword>
<evidence type="ECO:0000256" key="18">
    <source>
        <dbReference type="ARBA" id="ARBA00023180"/>
    </source>
</evidence>
<feature type="coiled-coil region" evidence="23">
    <location>
        <begin position="334"/>
        <end position="434"/>
    </location>
</feature>
<evidence type="ECO:0000256" key="15">
    <source>
        <dbReference type="ARBA" id="ARBA00023034"/>
    </source>
</evidence>
<evidence type="ECO:0000256" key="19">
    <source>
        <dbReference type="ARBA" id="ARBA00023288"/>
    </source>
</evidence>
<keyword evidence="18" id="KW-0325">Glycoprotein</keyword>
<evidence type="ECO:0000256" key="1">
    <source>
        <dbReference type="ARBA" id="ARBA00004498"/>
    </source>
</evidence>
<dbReference type="Gene3D" id="1.25.10.10">
    <property type="entry name" value="Leucine-rich Repeat Variant"/>
    <property type="match status" value="1"/>
</dbReference>
<feature type="region of interest" description="Disordered" evidence="24">
    <location>
        <begin position="474"/>
        <end position="613"/>
    </location>
</feature>
<evidence type="ECO:0000256" key="16">
    <source>
        <dbReference type="ARBA" id="ARBA00023134"/>
    </source>
</evidence>
<dbReference type="PROSITE" id="PS00246">
    <property type="entry name" value="WNT1"/>
    <property type="match status" value="1"/>
</dbReference>
<keyword evidence="9 22" id="KW-0879">Wnt signaling pathway</keyword>
<dbReference type="GO" id="GO:0005794">
    <property type="term" value="C:Golgi apparatus"/>
    <property type="evidence" value="ECO:0007669"/>
    <property type="project" value="UniProtKB-SubCell"/>
</dbReference>
<comment type="function">
    <text evidence="22">Ligand for members of the frizzled family of seven transmembrane receptors.</text>
</comment>
<evidence type="ECO:0000256" key="5">
    <source>
        <dbReference type="ARBA" id="ARBA00022448"/>
    </source>
</evidence>
<dbReference type="InterPro" id="IPR027417">
    <property type="entry name" value="P-loop_NTPase"/>
</dbReference>
<keyword evidence="7" id="KW-0964">Secreted</keyword>
<dbReference type="Gene3D" id="1.20.58.2220">
    <property type="entry name" value="Formin, FH2 domain"/>
    <property type="match status" value="1"/>
</dbReference>
<comment type="caution">
    <text evidence="27">The sequence shown here is derived from an EMBL/GenBank/DDBJ whole genome shotgun (WGS) entry which is preliminary data.</text>
</comment>
<keyword evidence="11" id="KW-0732">Signal</keyword>
<gene>
    <name evidence="27" type="ORF">GTO96_0010768</name>
</gene>
<comment type="similarity">
    <text evidence="3 22">Belongs to the Wnt family.</text>
</comment>
<dbReference type="GO" id="GO:0031267">
    <property type="term" value="F:small GTPase binding"/>
    <property type="evidence" value="ECO:0007669"/>
    <property type="project" value="InterPro"/>
</dbReference>
<dbReference type="Pfam" id="PF00025">
    <property type="entry name" value="Arf"/>
    <property type="match status" value="1"/>
</dbReference>
<feature type="compositionally biased region" description="Pro residues" evidence="24">
    <location>
        <begin position="492"/>
        <end position="505"/>
    </location>
</feature>